<name>A0A8S5U5R1_9CAUD</name>
<reference evidence="1" key="1">
    <citation type="journal article" date="2021" name="Proc. Natl. Acad. Sci. U.S.A.">
        <title>A Catalog of Tens of Thousands of Viruses from Human Metagenomes Reveals Hidden Associations with Chronic Diseases.</title>
        <authorList>
            <person name="Tisza M.J."/>
            <person name="Buck C.B."/>
        </authorList>
    </citation>
    <scope>NUCLEOTIDE SEQUENCE</scope>
    <source>
        <strain evidence="1">CteLh2</strain>
    </source>
</reference>
<proteinExistence type="predicted"/>
<organism evidence="1">
    <name type="scientific">Siphoviridae sp. cteLh2</name>
    <dbReference type="NCBI Taxonomy" id="2825590"/>
    <lineage>
        <taxon>Viruses</taxon>
        <taxon>Duplodnaviria</taxon>
        <taxon>Heunggongvirae</taxon>
        <taxon>Uroviricota</taxon>
        <taxon>Caudoviricetes</taxon>
    </lineage>
</organism>
<accession>A0A8S5U5R1</accession>
<sequence length="65" mass="7888">MDRSELFALDTYKNEEMKIRLKPITDWNRVPLEEEIWNCDSNEEFTEKYNINCINEVDGFEIKVK</sequence>
<dbReference type="EMBL" id="BK016017">
    <property type="protein sequence ID" value="DAF89787.1"/>
    <property type="molecule type" value="Genomic_DNA"/>
</dbReference>
<evidence type="ECO:0000313" key="1">
    <source>
        <dbReference type="EMBL" id="DAF89787.1"/>
    </source>
</evidence>
<protein>
    <submittedName>
        <fullName evidence="1">Uncharacterized protein</fullName>
    </submittedName>
</protein>